<keyword evidence="6" id="KW-0413">Isomerase</keyword>
<evidence type="ECO:0000256" key="2">
    <source>
        <dbReference type="ARBA" id="ARBA00022741"/>
    </source>
</evidence>
<keyword evidence="13" id="KW-1185">Reference proteome</keyword>
<dbReference type="InterPro" id="IPR000212">
    <property type="entry name" value="DNA_helicase_UvrD/REP"/>
</dbReference>
<dbReference type="GO" id="GO:0005524">
    <property type="term" value="F:ATP binding"/>
    <property type="evidence" value="ECO:0007669"/>
    <property type="project" value="UniProtKB-UniRule"/>
</dbReference>
<protein>
    <recommendedName>
        <fullName evidence="8">DNA 3'-5' helicase</fullName>
        <ecNumber evidence="8">5.6.2.4</ecNumber>
    </recommendedName>
</protein>
<dbReference type="SUPFAM" id="SSF52540">
    <property type="entry name" value="P-loop containing nucleoside triphosphate hydrolases"/>
    <property type="match status" value="1"/>
</dbReference>
<dbReference type="Proteomes" id="UP001180845">
    <property type="component" value="Unassembled WGS sequence"/>
</dbReference>
<keyword evidence="4 10" id="KW-0347">Helicase</keyword>
<evidence type="ECO:0000256" key="6">
    <source>
        <dbReference type="ARBA" id="ARBA00023235"/>
    </source>
</evidence>
<feature type="domain" description="UvrD-like helicase ATP-binding" evidence="11">
    <location>
        <begin position="253"/>
        <end position="558"/>
    </location>
</feature>
<dbReference type="PROSITE" id="PS51198">
    <property type="entry name" value="UVRD_HELICASE_ATP_BIND"/>
    <property type="match status" value="1"/>
</dbReference>
<evidence type="ECO:0000256" key="4">
    <source>
        <dbReference type="ARBA" id="ARBA00022806"/>
    </source>
</evidence>
<dbReference type="GO" id="GO:0016787">
    <property type="term" value="F:hydrolase activity"/>
    <property type="evidence" value="ECO:0007669"/>
    <property type="project" value="UniProtKB-UniRule"/>
</dbReference>
<gene>
    <name evidence="12" type="ORF">JOF55_004380</name>
</gene>
<evidence type="ECO:0000256" key="5">
    <source>
        <dbReference type="ARBA" id="ARBA00022840"/>
    </source>
</evidence>
<dbReference type="Pfam" id="PF13361">
    <property type="entry name" value="UvrD_C"/>
    <property type="match status" value="1"/>
</dbReference>
<dbReference type="GO" id="GO:0003677">
    <property type="term" value="F:DNA binding"/>
    <property type="evidence" value="ECO:0007669"/>
    <property type="project" value="UniProtKB-KW"/>
</dbReference>
<evidence type="ECO:0000256" key="3">
    <source>
        <dbReference type="ARBA" id="ARBA00022801"/>
    </source>
</evidence>
<proteinExistence type="inferred from homology"/>
<comment type="catalytic activity">
    <reaction evidence="9">
        <text>ATP + H2O = ADP + phosphate + H(+)</text>
        <dbReference type="Rhea" id="RHEA:13065"/>
        <dbReference type="ChEBI" id="CHEBI:15377"/>
        <dbReference type="ChEBI" id="CHEBI:15378"/>
        <dbReference type="ChEBI" id="CHEBI:30616"/>
        <dbReference type="ChEBI" id="CHEBI:43474"/>
        <dbReference type="ChEBI" id="CHEBI:456216"/>
        <dbReference type="EC" id="5.6.2.4"/>
    </reaction>
</comment>
<evidence type="ECO:0000313" key="12">
    <source>
        <dbReference type="EMBL" id="MDR7304199.1"/>
    </source>
</evidence>
<keyword evidence="3 10" id="KW-0378">Hydrolase</keyword>
<dbReference type="RefSeq" id="WP_310277550.1">
    <property type="nucleotide sequence ID" value="NZ_JAVDXW010000001.1"/>
</dbReference>
<feature type="binding site" evidence="10">
    <location>
        <begin position="274"/>
        <end position="281"/>
    </location>
    <ligand>
        <name>ATP</name>
        <dbReference type="ChEBI" id="CHEBI:30616"/>
    </ligand>
</feature>
<dbReference type="InterPro" id="IPR014016">
    <property type="entry name" value="UvrD-like_ATP-bd"/>
</dbReference>
<evidence type="ECO:0000256" key="1">
    <source>
        <dbReference type="ARBA" id="ARBA00009922"/>
    </source>
</evidence>
<accession>A0AAE3ZJU9</accession>
<dbReference type="EMBL" id="JAVDXW010000001">
    <property type="protein sequence ID" value="MDR7304199.1"/>
    <property type="molecule type" value="Genomic_DNA"/>
</dbReference>
<dbReference type="PANTHER" id="PTHR11070:SF45">
    <property type="entry name" value="DNA 3'-5' HELICASE"/>
    <property type="match status" value="1"/>
</dbReference>
<organism evidence="12 13">
    <name type="scientific">Haloactinomyces albus</name>
    <dbReference type="NCBI Taxonomy" id="1352928"/>
    <lineage>
        <taxon>Bacteria</taxon>
        <taxon>Bacillati</taxon>
        <taxon>Actinomycetota</taxon>
        <taxon>Actinomycetes</taxon>
        <taxon>Actinopolysporales</taxon>
        <taxon>Actinopolysporaceae</taxon>
        <taxon>Haloactinomyces</taxon>
    </lineage>
</organism>
<dbReference type="InterPro" id="IPR027417">
    <property type="entry name" value="P-loop_NTPase"/>
</dbReference>
<keyword evidence="2 10" id="KW-0547">Nucleotide-binding</keyword>
<evidence type="ECO:0000256" key="8">
    <source>
        <dbReference type="ARBA" id="ARBA00034808"/>
    </source>
</evidence>
<name>A0AAE3ZJU9_9ACTN</name>
<evidence type="ECO:0000256" key="9">
    <source>
        <dbReference type="ARBA" id="ARBA00048988"/>
    </source>
</evidence>
<dbReference type="AlphaFoldDB" id="A0AAE3ZJU9"/>
<evidence type="ECO:0000313" key="13">
    <source>
        <dbReference type="Proteomes" id="UP001180845"/>
    </source>
</evidence>
<comment type="catalytic activity">
    <reaction evidence="7">
        <text>Couples ATP hydrolysis with the unwinding of duplex DNA by translocating in the 3'-5' direction.</text>
        <dbReference type="EC" id="5.6.2.4"/>
    </reaction>
</comment>
<keyword evidence="5 10" id="KW-0067">ATP-binding</keyword>
<dbReference type="PANTHER" id="PTHR11070">
    <property type="entry name" value="UVRD / RECB / PCRA DNA HELICASE FAMILY MEMBER"/>
    <property type="match status" value="1"/>
</dbReference>
<dbReference type="InterPro" id="IPR014017">
    <property type="entry name" value="DNA_helicase_UvrD-like_C"/>
</dbReference>
<comment type="similarity">
    <text evidence="1">Belongs to the helicase family. UvrD subfamily.</text>
</comment>
<dbReference type="Pfam" id="PF00580">
    <property type="entry name" value="UvrD-helicase"/>
    <property type="match status" value="1"/>
</dbReference>
<dbReference type="EC" id="5.6.2.4" evidence="8"/>
<sequence>MATLGLHREFLPQYAKLEKTVRDRVDEVFAKFAAHTHAGVHLEKVTGAKDSRIRTIRITGFWRGVVAAHDSGSSYLLLNVLPHDKATEWARNRRVTENKLSGGIEVRNDVALATATNNFRRLDSAPSASSPKLFEHVSDADLGRLGIDDDIRTVCRLLRSTDELDALGNLIPETQYDALAGLAAGMTPEAVWQELAHNHLPAEEPRASTAESADTDELAAAMKRSQGYIAVVNDSEELADILEWPFDLWRVFLHPTQRRIAEHAPYNGPARITGGAGTGKTVVALHRAHHLARNPALPESSILLTTFTKNLAEELSRNLDVLIGDPVVRARIEVTNVDVIARRHFPQQHGKSSTIIDRTDRLVRWRRLIRQHDLDLPESFLDQEWRQVVLAQEVTTAEQYRAADRRGRGKALAPTLKDKLWAVFEEFTAQLRAEGYRTFEEVADAAAHSLRAQPDKPYRHLVVDEAQDLHPSRWRMLRAIVDRGADDLFIAGDTHQRIYDNKASLRSLGIHVSGRSAKLRINYRTSREILLWSTALLLGERVDDMDEGEENLTGYRSSFRGEPPETASFTDKPAEIAGIVDRVRGWLATGVSAETIGISSRTGQFGKDIAKGLEAAGIDTAQLGGDAGQAGVRIGTMHKMKGLEFRCVIVADVGARVVPMPSAITDESVDPQQHQQDLQSERNLLFVACTRARDLLCVSWHGQPSEFLRPVLDVG</sequence>
<dbReference type="Gene3D" id="1.10.10.160">
    <property type="match status" value="1"/>
</dbReference>
<dbReference type="InterPro" id="IPR013986">
    <property type="entry name" value="DExx_box_DNA_helicase_dom_sf"/>
</dbReference>
<dbReference type="GO" id="GO:0000725">
    <property type="term" value="P:recombinational repair"/>
    <property type="evidence" value="ECO:0007669"/>
    <property type="project" value="TreeGrafter"/>
</dbReference>
<dbReference type="GO" id="GO:0043138">
    <property type="term" value="F:3'-5' DNA helicase activity"/>
    <property type="evidence" value="ECO:0007669"/>
    <property type="project" value="UniProtKB-EC"/>
</dbReference>
<reference evidence="12" key="1">
    <citation type="submission" date="2023-07" db="EMBL/GenBank/DDBJ databases">
        <title>Sequencing the genomes of 1000 actinobacteria strains.</title>
        <authorList>
            <person name="Klenk H.-P."/>
        </authorList>
    </citation>
    <scope>NUCLEOTIDE SEQUENCE</scope>
    <source>
        <strain evidence="12">DSM 45977</strain>
    </source>
</reference>
<comment type="caution">
    <text evidence="12">The sequence shown here is derived from an EMBL/GenBank/DDBJ whole genome shotgun (WGS) entry which is preliminary data.</text>
</comment>
<evidence type="ECO:0000259" key="11">
    <source>
        <dbReference type="PROSITE" id="PS51198"/>
    </source>
</evidence>
<dbReference type="Gene3D" id="3.40.50.300">
    <property type="entry name" value="P-loop containing nucleotide triphosphate hydrolases"/>
    <property type="match status" value="2"/>
</dbReference>
<evidence type="ECO:0000256" key="10">
    <source>
        <dbReference type="PROSITE-ProRule" id="PRU00560"/>
    </source>
</evidence>
<evidence type="ECO:0000256" key="7">
    <source>
        <dbReference type="ARBA" id="ARBA00034617"/>
    </source>
</evidence>